<dbReference type="GO" id="GO:0016114">
    <property type="term" value="P:terpenoid biosynthetic process"/>
    <property type="evidence" value="ECO:0007669"/>
    <property type="project" value="InterPro"/>
</dbReference>
<dbReference type="GO" id="GO:0000287">
    <property type="term" value="F:magnesium ion binding"/>
    <property type="evidence" value="ECO:0007669"/>
    <property type="project" value="InterPro"/>
</dbReference>
<dbReference type="Gene3D" id="1.10.600.10">
    <property type="entry name" value="Farnesyl Diphosphate Synthase"/>
    <property type="match status" value="1"/>
</dbReference>
<dbReference type="OrthoDB" id="1305298at2759"/>
<dbReference type="InterPro" id="IPR008949">
    <property type="entry name" value="Isoprenoid_synthase_dom_sf"/>
</dbReference>
<reference evidence="5 6" key="1">
    <citation type="journal article" date="2020" name="IScience">
        <title>Genome Sequencing of the Endangered Kingdonia uniflora (Circaeasteraceae, Ranunculales) Reveals Potential Mechanisms of Evolutionary Specialization.</title>
        <authorList>
            <person name="Sun Y."/>
            <person name="Deng T."/>
            <person name="Zhang A."/>
            <person name="Moore M.J."/>
            <person name="Landis J.B."/>
            <person name="Lin N."/>
            <person name="Zhang H."/>
            <person name="Zhang X."/>
            <person name="Huang J."/>
            <person name="Zhang X."/>
            <person name="Sun H."/>
            <person name="Wang H."/>
        </authorList>
    </citation>
    <scope>NUCLEOTIDE SEQUENCE [LARGE SCALE GENOMIC DNA]</scope>
    <source>
        <strain evidence="5">TB1705</strain>
        <tissue evidence="5">Leaf</tissue>
    </source>
</reference>
<dbReference type="Pfam" id="PF03936">
    <property type="entry name" value="Terpene_synth_C"/>
    <property type="match status" value="1"/>
</dbReference>
<keyword evidence="1" id="KW-0479">Metal-binding</keyword>
<keyword evidence="6" id="KW-1185">Reference proteome</keyword>
<evidence type="ECO:0000313" key="6">
    <source>
        <dbReference type="Proteomes" id="UP000541444"/>
    </source>
</evidence>
<dbReference type="EMBL" id="JACGCM010002617">
    <property type="protein sequence ID" value="KAF6138046.1"/>
    <property type="molecule type" value="Genomic_DNA"/>
</dbReference>
<dbReference type="InterPro" id="IPR050148">
    <property type="entry name" value="Terpene_synthase-like"/>
</dbReference>
<evidence type="ECO:0000256" key="2">
    <source>
        <dbReference type="ARBA" id="ARBA00022842"/>
    </source>
</evidence>
<dbReference type="InterPro" id="IPR005630">
    <property type="entry name" value="Terpene_synthase_metal-bd"/>
</dbReference>
<proteinExistence type="predicted"/>
<dbReference type="AlphaFoldDB" id="A0A7J7L5Y8"/>
<dbReference type="GO" id="GO:0010333">
    <property type="term" value="F:terpene synthase activity"/>
    <property type="evidence" value="ECO:0007669"/>
    <property type="project" value="InterPro"/>
</dbReference>
<accession>A0A7J7L5Y8</accession>
<keyword evidence="2" id="KW-0460">Magnesium</keyword>
<dbReference type="Proteomes" id="UP000541444">
    <property type="component" value="Unassembled WGS sequence"/>
</dbReference>
<dbReference type="SUPFAM" id="SSF48576">
    <property type="entry name" value="Terpenoid synthases"/>
    <property type="match status" value="1"/>
</dbReference>
<dbReference type="PANTHER" id="PTHR31225">
    <property type="entry name" value="OS04G0344100 PROTEIN-RELATED"/>
    <property type="match status" value="1"/>
</dbReference>
<evidence type="ECO:0000256" key="3">
    <source>
        <dbReference type="ARBA" id="ARBA00023239"/>
    </source>
</evidence>
<keyword evidence="3" id="KW-0456">Lyase</keyword>
<evidence type="ECO:0000313" key="5">
    <source>
        <dbReference type="EMBL" id="KAF6138046.1"/>
    </source>
</evidence>
<evidence type="ECO:0000256" key="1">
    <source>
        <dbReference type="ARBA" id="ARBA00022723"/>
    </source>
</evidence>
<sequence>MTNDQANILQSTENPNSEVVRPLVEFQLSDYVTTRLTWHVLSRQRWWMNHEFMKNLPYVPDTAVELYFWTLGPYFEPQYLAARVIETKFTCLISVLDNTYDAYGTFEEL</sequence>
<comment type="caution">
    <text evidence="5">The sequence shown here is derived from an EMBL/GenBank/DDBJ whole genome shotgun (WGS) entry which is preliminary data.</text>
</comment>
<organism evidence="5 6">
    <name type="scientific">Kingdonia uniflora</name>
    <dbReference type="NCBI Taxonomy" id="39325"/>
    <lineage>
        <taxon>Eukaryota</taxon>
        <taxon>Viridiplantae</taxon>
        <taxon>Streptophyta</taxon>
        <taxon>Embryophyta</taxon>
        <taxon>Tracheophyta</taxon>
        <taxon>Spermatophyta</taxon>
        <taxon>Magnoliopsida</taxon>
        <taxon>Ranunculales</taxon>
        <taxon>Circaeasteraceae</taxon>
        <taxon>Kingdonia</taxon>
    </lineage>
</organism>
<protein>
    <recommendedName>
        <fullName evidence="4">Terpene synthase metal-binding domain-containing protein</fullName>
    </recommendedName>
</protein>
<name>A0A7J7L5Y8_9MAGN</name>
<evidence type="ECO:0000259" key="4">
    <source>
        <dbReference type="Pfam" id="PF03936"/>
    </source>
</evidence>
<feature type="domain" description="Terpene synthase metal-binding" evidence="4">
    <location>
        <begin position="51"/>
        <end position="109"/>
    </location>
</feature>
<dbReference type="PANTHER" id="PTHR31225:SF93">
    <property type="entry name" value="ALPHA-HUMULENE_(-)-(E)-BETA-CARYOPHYLLENE SYNTHASE"/>
    <property type="match status" value="1"/>
</dbReference>
<gene>
    <name evidence="5" type="ORF">GIB67_042951</name>
</gene>